<comment type="caution">
    <text evidence="2">The sequence shown here is derived from an EMBL/GenBank/DDBJ whole genome shotgun (WGS) entry which is preliminary data.</text>
</comment>
<keyword evidence="3" id="KW-1185">Reference proteome</keyword>
<dbReference type="EMBL" id="CAVNYO010000045">
    <property type="protein sequence ID" value="CAK5263933.1"/>
    <property type="molecule type" value="Genomic_DNA"/>
</dbReference>
<evidence type="ECO:0000313" key="2">
    <source>
        <dbReference type="EMBL" id="CAK5263933.1"/>
    </source>
</evidence>
<dbReference type="Proteomes" id="UP001295794">
    <property type="component" value="Unassembled WGS sequence"/>
</dbReference>
<sequence>MSIWGTVAAGTGVLDSETLQPFPIVATRRSIILTRYSVVAVYCIAVCEWVEALPKEVILLIQDLAVSVELNQDRIFPVQVKMEPTPTTPILILQMWRYYTIVLWPIVIYAYDLNHSIQLCSRLMLVINYILLPMVCTILLLHCLSYTAQQCFAHAVMLMRAYGFTGRNFKALILLCTCLVGLVGVNIWFFCIDVPKLPDVVYVVLGAGCFPDYAADVSDLRVGLEMAAAIFMDLVSLLVIIVYRIRKRDLQGSLSRAFLNQGLSAFAFMVVVHATAIGSYYNPRLLHNGMGLPYILILSNVMACRVILDLRNKARPTESEIERQHSALIEDELANYQPESGVAASGD</sequence>
<name>A0AAD2JVB4_9AGAR</name>
<feature type="transmembrane region" description="Helical" evidence="1">
    <location>
        <begin position="257"/>
        <end position="278"/>
    </location>
</feature>
<reference evidence="2" key="1">
    <citation type="submission" date="2023-11" db="EMBL/GenBank/DDBJ databases">
        <authorList>
            <person name="De Vega J J."/>
            <person name="De Vega J J."/>
        </authorList>
    </citation>
    <scope>NUCLEOTIDE SEQUENCE</scope>
</reference>
<keyword evidence="1" id="KW-1133">Transmembrane helix</keyword>
<accession>A0AAD2JVB4</accession>
<evidence type="ECO:0000256" key="1">
    <source>
        <dbReference type="SAM" id="Phobius"/>
    </source>
</evidence>
<keyword evidence="1" id="KW-0812">Transmembrane</keyword>
<feature type="transmembrane region" description="Helical" evidence="1">
    <location>
        <begin position="123"/>
        <end position="148"/>
    </location>
</feature>
<dbReference type="AlphaFoldDB" id="A0AAD2JVB4"/>
<organism evidence="2 3">
    <name type="scientific">Mycena citricolor</name>
    <dbReference type="NCBI Taxonomy" id="2018698"/>
    <lineage>
        <taxon>Eukaryota</taxon>
        <taxon>Fungi</taxon>
        <taxon>Dikarya</taxon>
        <taxon>Basidiomycota</taxon>
        <taxon>Agaricomycotina</taxon>
        <taxon>Agaricomycetes</taxon>
        <taxon>Agaricomycetidae</taxon>
        <taxon>Agaricales</taxon>
        <taxon>Marasmiineae</taxon>
        <taxon>Mycenaceae</taxon>
        <taxon>Mycena</taxon>
    </lineage>
</organism>
<protein>
    <submittedName>
        <fullName evidence="2">Uncharacterized protein</fullName>
    </submittedName>
</protein>
<feature type="transmembrane region" description="Helical" evidence="1">
    <location>
        <begin position="90"/>
        <end position="111"/>
    </location>
</feature>
<proteinExistence type="predicted"/>
<evidence type="ECO:0000313" key="3">
    <source>
        <dbReference type="Proteomes" id="UP001295794"/>
    </source>
</evidence>
<feature type="transmembrane region" description="Helical" evidence="1">
    <location>
        <begin position="226"/>
        <end position="245"/>
    </location>
</feature>
<feature type="transmembrane region" description="Helical" evidence="1">
    <location>
        <begin position="169"/>
        <end position="190"/>
    </location>
</feature>
<feature type="transmembrane region" description="Helical" evidence="1">
    <location>
        <begin position="290"/>
        <end position="308"/>
    </location>
</feature>
<gene>
    <name evidence="2" type="ORF">MYCIT1_LOCUS3691</name>
</gene>
<keyword evidence="1" id="KW-0472">Membrane</keyword>